<dbReference type="InterPro" id="IPR036390">
    <property type="entry name" value="WH_DNA-bd_sf"/>
</dbReference>
<accession>A0A521D565</accession>
<dbReference type="InterPro" id="IPR000847">
    <property type="entry name" value="LysR_HTH_N"/>
</dbReference>
<dbReference type="AlphaFoldDB" id="A0A521D565"/>
<keyword evidence="3" id="KW-0238">DNA-binding</keyword>
<dbReference type="Pfam" id="PF00126">
    <property type="entry name" value="HTH_1"/>
    <property type="match status" value="1"/>
</dbReference>
<reference evidence="6 7" key="1">
    <citation type="submission" date="2017-05" db="EMBL/GenBank/DDBJ databases">
        <authorList>
            <person name="Varghese N."/>
            <person name="Submissions S."/>
        </authorList>
    </citation>
    <scope>NUCLEOTIDE SEQUENCE [LARGE SCALE GENOMIC DNA]</scope>
    <source>
        <strain evidence="6 7">DSM 45474</strain>
    </source>
</reference>
<evidence type="ECO:0000313" key="6">
    <source>
        <dbReference type="EMBL" id="SMO66817.1"/>
    </source>
</evidence>
<proteinExistence type="inferred from homology"/>
<evidence type="ECO:0000256" key="3">
    <source>
        <dbReference type="ARBA" id="ARBA00023125"/>
    </source>
</evidence>
<dbReference type="GO" id="GO:0003677">
    <property type="term" value="F:DNA binding"/>
    <property type="evidence" value="ECO:0007669"/>
    <property type="project" value="UniProtKB-KW"/>
</dbReference>
<dbReference type="InterPro" id="IPR036388">
    <property type="entry name" value="WH-like_DNA-bd_sf"/>
</dbReference>
<organism evidence="6 7">
    <name type="scientific">Melghirimyces algeriensis</name>
    <dbReference type="NCBI Taxonomy" id="910412"/>
    <lineage>
        <taxon>Bacteria</taxon>
        <taxon>Bacillati</taxon>
        <taxon>Bacillota</taxon>
        <taxon>Bacilli</taxon>
        <taxon>Bacillales</taxon>
        <taxon>Thermoactinomycetaceae</taxon>
        <taxon>Melghirimyces</taxon>
    </lineage>
</organism>
<dbReference type="Gene3D" id="1.10.10.10">
    <property type="entry name" value="Winged helix-like DNA-binding domain superfamily/Winged helix DNA-binding domain"/>
    <property type="match status" value="1"/>
</dbReference>
<dbReference type="FunFam" id="1.10.10.10:FF:000001">
    <property type="entry name" value="LysR family transcriptional regulator"/>
    <property type="match status" value="1"/>
</dbReference>
<dbReference type="RefSeq" id="WP_142505456.1">
    <property type="nucleotide sequence ID" value="NZ_FXTI01000005.1"/>
</dbReference>
<sequence length="87" mass="10306">MEIYQLRYFLTIVKCKNFTKAAKQLHITQPALSKQMKCLEEEMRQKLLLRTRKGVQLTPEGKLLKKHAETILMEVEKVNQYIKKESV</sequence>
<dbReference type="SUPFAM" id="SSF46785">
    <property type="entry name" value="Winged helix' DNA-binding domain"/>
    <property type="match status" value="1"/>
</dbReference>
<comment type="similarity">
    <text evidence="1">Belongs to the LysR transcriptional regulatory family.</text>
</comment>
<dbReference type="EMBL" id="FXTI01000005">
    <property type="protein sequence ID" value="SMO66817.1"/>
    <property type="molecule type" value="Genomic_DNA"/>
</dbReference>
<evidence type="ECO:0000259" key="5">
    <source>
        <dbReference type="PROSITE" id="PS50931"/>
    </source>
</evidence>
<keyword evidence="4" id="KW-0804">Transcription</keyword>
<evidence type="ECO:0000256" key="1">
    <source>
        <dbReference type="ARBA" id="ARBA00009437"/>
    </source>
</evidence>
<name>A0A521D565_9BACL</name>
<dbReference type="PANTHER" id="PTHR30346:SF28">
    <property type="entry name" value="HTH-TYPE TRANSCRIPTIONAL REGULATOR CYNR"/>
    <property type="match status" value="1"/>
</dbReference>
<dbReference type="Proteomes" id="UP000315636">
    <property type="component" value="Unassembled WGS sequence"/>
</dbReference>
<gene>
    <name evidence="6" type="ORF">SAMN06264849_105127</name>
</gene>
<keyword evidence="7" id="KW-1185">Reference proteome</keyword>
<evidence type="ECO:0000256" key="2">
    <source>
        <dbReference type="ARBA" id="ARBA00023015"/>
    </source>
</evidence>
<dbReference type="GO" id="GO:0003700">
    <property type="term" value="F:DNA-binding transcription factor activity"/>
    <property type="evidence" value="ECO:0007669"/>
    <property type="project" value="InterPro"/>
</dbReference>
<dbReference type="PRINTS" id="PR00039">
    <property type="entry name" value="HTHLYSR"/>
</dbReference>
<dbReference type="PANTHER" id="PTHR30346">
    <property type="entry name" value="TRANSCRIPTIONAL DUAL REGULATOR HCAR-RELATED"/>
    <property type="match status" value="1"/>
</dbReference>
<feature type="domain" description="HTH lysR-type" evidence="5">
    <location>
        <begin position="1"/>
        <end position="58"/>
    </location>
</feature>
<evidence type="ECO:0000313" key="7">
    <source>
        <dbReference type="Proteomes" id="UP000315636"/>
    </source>
</evidence>
<protein>
    <submittedName>
        <fullName evidence="6">Regulatory helix-turn-helix protein, lysR family</fullName>
    </submittedName>
</protein>
<dbReference type="PROSITE" id="PS50931">
    <property type="entry name" value="HTH_LYSR"/>
    <property type="match status" value="1"/>
</dbReference>
<dbReference type="GO" id="GO:0032993">
    <property type="term" value="C:protein-DNA complex"/>
    <property type="evidence" value="ECO:0007669"/>
    <property type="project" value="TreeGrafter"/>
</dbReference>
<keyword evidence="2" id="KW-0805">Transcription regulation</keyword>
<evidence type="ECO:0000256" key="4">
    <source>
        <dbReference type="ARBA" id="ARBA00023163"/>
    </source>
</evidence>
<dbReference type="OrthoDB" id="9803735at2"/>